<feature type="domain" description="GFO/IDH/MocA-like oxidoreductase" evidence="4">
    <location>
        <begin position="178"/>
        <end position="291"/>
    </location>
</feature>
<dbReference type="Gene3D" id="3.40.50.720">
    <property type="entry name" value="NAD(P)-binding Rossmann-like Domain"/>
    <property type="match status" value="1"/>
</dbReference>
<dbReference type="GO" id="GO:0006740">
    <property type="term" value="P:NADPH regeneration"/>
    <property type="evidence" value="ECO:0007669"/>
    <property type="project" value="TreeGrafter"/>
</dbReference>
<accession>A0A1Z5KBW5</accession>
<evidence type="ECO:0000256" key="1">
    <source>
        <dbReference type="ARBA" id="ARBA00010928"/>
    </source>
</evidence>
<dbReference type="AlphaFoldDB" id="A0A1Z5KBW5"/>
<dbReference type="InterPro" id="IPR055170">
    <property type="entry name" value="GFO_IDH_MocA-like_dom"/>
</dbReference>
<keyword evidence="2" id="KW-0560">Oxidoreductase</keyword>
<dbReference type="OrthoDB" id="64915at2759"/>
<dbReference type="PANTHER" id="PTHR42840">
    <property type="entry name" value="NAD(P)-BINDING ROSSMANN-FOLD SUPERFAMILY PROTEIN-RELATED"/>
    <property type="match status" value="1"/>
</dbReference>
<name>A0A1Z5KBW5_FISSO</name>
<organism evidence="5 6">
    <name type="scientific">Fistulifera solaris</name>
    <name type="common">Oleaginous diatom</name>
    <dbReference type="NCBI Taxonomy" id="1519565"/>
    <lineage>
        <taxon>Eukaryota</taxon>
        <taxon>Sar</taxon>
        <taxon>Stramenopiles</taxon>
        <taxon>Ochrophyta</taxon>
        <taxon>Bacillariophyta</taxon>
        <taxon>Bacillariophyceae</taxon>
        <taxon>Bacillariophycidae</taxon>
        <taxon>Naviculales</taxon>
        <taxon>Naviculaceae</taxon>
        <taxon>Fistulifera</taxon>
    </lineage>
</organism>
<dbReference type="GO" id="GO:0016491">
    <property type="term" value="F:oxidoreductase activity"/>
    <property type="evidence" value="ECO:0007669"/>
    <property type="project" value="UniProtKB-KW"/>
</dbReference>
<dbReference type="InParanoid" id="A0A1Z5KBW5"/>
<evidence type="ECO:0000259" key="4">
    <source>
        <dbReference type="Pfam" id="PF22725"/>
    </source>
</evidence>
<dbReference type="SUPFAM" id="SSF55347">
    <property type="entry name" value="Glyceraldehyde-3-phosphate dehydrogenase-like, C-terminal domain"/>
    <property type="match status" value="1"/>
</dbReference>
<protein>
    <recommendedName>
        <fullName evidence="7">Inositol 2-dehydrogenase</fullName>
    </recommendedName>
</protein>
<reference evidence="5 6" key="1">
    <citation type="journal article" date="2015" name="Plant Cell">
        <title>Oil accumulation by the oleaginous diatom Fistulifera solaris as revealed by the genome and transcriptome.</title>
        <authorList>
            <person name="Tanaka T."/>
            <person name="Maeda Y."/>
            <person name="Veluchamy A."/>
            <person name="Tanaka M."/>
            <person name="Abida H."/>
            <person name="Marechal E."/>
            <person name="Bowler C."/>
            <person name="Muto M."/>
            <person name="Sunaga Y."/>
            <person name="Tanaka M."/>
            <person name="Yoshino T."/>
            <person name="Taniguchi T."/>
            <person name="Fukuda Y."/>
            <person name="Nemoto M."/>
            <person name="Matsumoto M."/>
            <person name="Wong P.S."/>
            <person name="Aburatani S."/>
            <person name="Fujibuchi W."/>
        </authorList>
    </citation>
    <scope>NUCLEOTIDE SEQUENCE [LARGE SCALE GENOMIC DNA]</scope>
    <source>
        <strain evidence="5 6">JPCC DA0580</strain>
    </source>
</reference>
<evidence type="ECO:0000313" key="5">
    <source>
        <dbReference type="EMBL" id="GAX23737.1"/>
    </source>
</evidence>
<dbReference type="Pfam" id="PF01408">
    <property type="entry name" value="GFO_IDH_MocA"/>
    <property type="match status" value="1"/>
</dbReference>
<dbReference type="GO" id="GO:0000166">
    <property type="term" value="F:nucleotide binding"/>
    <property type="evidence" value="ECO:0007669"/>
    <property type="project" value="InterPro"/>
</dbReference>
<dbReference type="GO" id="GO:0005737">
    <property type="term" value="C:cytoplasm"/>
    <property type="evidence" value="ECO:0007669"/>
    <property type="project" value="TreeGrafter"/>
</dbReference>
<dbReference type="EMBL" id="BDSP01000203">
    <property type="protein sequence ID" value="GAX23737.1"/>
    <property type="molecule type" value="Genomic_DNA"/>
</dbReference>
<dbReference type="Proteomes" id="UP000198406">
    <property type="component" value="Unassembled WGS sequence"/>
</dbReference>
<dbReference type="InterPro" id="IPR000683">
    <property type="entry name" value="Gfo/Idh/MocA-like_OxRdtase_N"/>
</dbReference>
<dbReference type="Pfam" id="PF22725">
    <property type="entry name" value="GFO_IDH_MocA_C3"/>
    <property type="match status" value="1"/>
</dbReference>
<proteinExistence type="inferred from homology"/>
<dbReference type="Gene3D" id="3.30.360.10">
    <property type="entry name" value="Dihydrodipicolinate Reductase, domain 2"/>
    <property type="match status" value="1"/>
</dbReference>
<dbReference type="InterPro" id="IPR036291">
    <property type="entry name" value="NAD(P)-bd_dom_sf"/>
</dbReference>
<sequence>MMQMQKCKILIDSYIMMKLASLRNRWTHSFERYSAQNEPRAQILLVGAGRMGQIRAKILHSNPRVDLCGVVDTAGKGGDLASMYRIPEYQSLKEACERQARILDAVVVCTPTHSHSEVILLAASYGLDTFVEKPVAESASAIEDLYKRISQYTHSTRSRPVALCCGFQRRFDPSYQAAMTSAAVGKPITARIFFGDHPVPPIEFLLTGGDIFMDLAAHDVDYITHVWKEYRVESVFAVASASSPQLAGAGVQDHATVLLQFEGGAVASLFLSRSSVYGYDQRCELFGTEGLVSIGNIPEHSTTIHNKIGSHGALWQHSFPQRFEHAFANELDALVDTVLLDEPWPVSLDQCLYVQSIVDAAQRSASSGKVVRLTAR</sequence>
<comment type="similarity">
    <text evidence="1">Belongs to the Gfo/Idh/MocA family.</text>
</comment>
<keyword evidence="6" id="KW-1185">Reference proteome</keyword>
<gene>
    <name evidence="5" type="ORF">FisN_12Hh315</name>
</gene>
<dbReference type="SUPFAM" id="SSF51735">
    <property type="entry name" value="NAD(P)-binding Rossmann-fold domains"/>
    <property type="match status" value="1"/>
</dbReference>
<dbReference type="PANTHER" id="PTHR42840:SF3">
    <property type="entry name" value="BINDING ROSSMANN FOLD OXIDOREDUCTASE, PUTATIVE (AFU_ORTHOLOGUE AFUA_2G10240)-RELATED"/>
    <property type="match status" value="1"/>
</dbReference>
<feature type="domain" description="Gfo/Idh/MocA-like oxidoreductase N-terminal" evidence="3">
    <location>
        <begin position="43"/>
        <end position="149"/>
    </location>
</feature>
<comment type="caution">
    <text evidence="5">The sequence shown here is derived from an EMBL/GenBank/DDBJ whole genome shotgun (WGS) entry which is preliminary data.</text>
</comment>
<evidence type="ECO:0000259" key="3">
    <source>
        <dbReference type="Pfam" id="PF01408"/>
    </source>
</evidence>
<evidence type="ECO:0000256" key="2">
    <source>
        <dbReference type="ARBA" id="ARBA00023002"/>
    </source>
</evidence>
<evidence type="ECO:0008006" key="7">
    <source>
        <dbReference type="Google" id="ProtNLM"/>
    </source>
</evidence>
<evidence type="ECO:0000313" key="6">
    <source>
        <dbReference type="Proteomes" id="UP000198406"/>
    </source>
</evidence>